<feature type="transmembrane region" description="Helical" evidence="9">
    <location>
        <begin position="249"/>
        <end position="279"/>
    </location>
</feature>
<comment type="similarity">
    <text evidence="8">Belongs to the TsuA/YedE (TC 9.B.102) family.</text>
</comment>
<dbReference type="AlphaFoldDB" id="A0A437QUI8"/>
<protein>
    <submittedName>
        <fullName evidence="10">YeeE/YedE family protein</fullName>
    </submittedName>
</protein>
<organism evidence="10 11">
    <name type="scientific">Hwanghaeella grinnelliae</name>
    <dbReference type="NCBI Taxonomy" id="2500179"/>
    <lineage>
        <taxon>Bacteria</taxon>
        <taxon>Pseudomonadati</taxon>
        <taxon>Pseudomonadota</taxon>
        <taxon>Alphaproteobacteria</taxon>
        <taxon>Rhodospirillales</taxon>
        <taxon>Rhodospirillaceae</taxon>
        <taxon>Hwanghaeella</taxon>
    </lineage>
</organism>
<keyword evidence="2" id="KW-0813">Transport</keyword>
<evidence type="ECO:0000256" key="9">
    <source>
        <dbReference type="SAM" id="Phobius"/>
    </source>
</evidence>
<feature type="transmembrane region" description="Helical" evidence="9">
    <location>
        <begin position="7"/>
        <end position="25"/>
    </location>
</feature>
<dbReference type="OrthoDB" id="5342349at2"/>
<evidence type="ECO:0000313" key="10">
    <source>
        <dbReference type="EMBL" id="RVU38168.1"/>
    </source>
</evidence>
<feature type="transmembrane region" description="Helical" evidence="9">
    <location>
        <begin position="328"/>
        <end position="351"/>
    </location>
</feature>
<keyword evidence="6 9" id="KW-1133">Transmembrane helix</keyword>
<reference evidence="11" key="1">
    <citation type="submission" date="2019-01" db="EMBL/GenBank/DDBJ databases">
        <title>Gri0909 isolated from a small marine red alga.</title>
        <authorList>
            <person name="Kim J."/>
            <person name="Jeong S.E."/>
            <person name="Jeon C.O."/>
        </authorList>
    </citation>
    <scope>NUCLEOTIDE SEQUENCE [LARGE SCALE GENOMIC DNA]</scope>
    <source>
        <strain evidence="11">Gri0909</strain>
    </source>
</reference>
<dbReference type="PANTHER" id="PTHR30574">
    <property type="entry name" value="INNER MEMBRANE PROTEIN YEDE"/>
    <property type="match status" value="1"/>
</dbReference>
<dbReference type="RefSeq" id="WP_127763540.1">
    <property type="nucleotide sequence ID" value="NZ_SADE01000001.1"/>
</dbReference>
<dbReference type="Proteomes" id="UP000287447">
    <property type="component" value="Unassembled WGS sequence"/>
</dbReference>
<evidence type="ECO:0000256" key="8">
    <source>
        <dbReference type="ARBA" id="ARBA00035655"/>
    </source>
</evidence>
<keyword evidence="5 9" id="KW-0812">Transmembrane</keyword>
<dbReference type="EMBL" id="SADE01000001">
    <property type="protein sequence ID" value="RVU38168.1"/>
    <property type="molecule type" value="Genomic_DNA"/>
</dbReference>
<feature type="transmembrane region" description="Helical" evidence="9">
    <location>
        <begin position="51"/>
        <end position="72"/>
    </location>
</feature>
<dbReference type="InterPro" id="IPR007272">
    <property type="entry name" value="Sulf_transp_TsuA/YedE"/>
</dbReference>
<evidence type="ECO:0000256" key="7">
    <source>
        <dbReference type="ARBA" id="ARBA00023136"/>
    </source>
</evidence>
<gene>
    <name evidence="10" type="ORF">EOI86_02370</name>
</gene>
<comment type="caution">
    <text evidence="10">The sequence shown here is derived from an EMBL/GenBank/DDBJ whole genome shotgun (WGS) entry which is preliminary data.</text>
</comment>
<dbReference type="Pfam" id="PF04143">
    <property type="entry name" value="Sulf_transp"/>
    <property type="match status" value="1"/>
</dbReference>
<evidence type="ECO:0000256" key="1">
    <source>
        <dbReference type="ARBA" id="ARBA00004429"/>
    </source>
</evidence>
<keyword evidence="3" id="KW-1003">Cell membrane</keyword>
<evidence type="ECO:0000313" key="11">
    <source>
        <dbReference type="Proteomes" id="UP000287447"/>
    </source>
</evidence>
<accession>A0A437QUI8</accession>
<keyword evidence="4" id="KW-0997">Cell inner membrane</keyword>
<feature type="transmembrane region" description="Helical" evidence="9">
    <location>
        <begin position="84"/>
        <end position="110"/>
    </location>
</feature>
<dbReference type="GO" id="GO:0005886">
    <property type="term" value="C:plasma membrane"/>
    <property type="evidence" value="ECO:0007669"/>
    <property type="project" value="UniProtKB-SubCell"/>
</dbReference>
<evidence type="ECO:0000256" key="2">
    <source>
        <dbReference type="ARBA" id="ARBA00022448"/>
    </source>
</evidence>
<comment type="subcellular location">
    <subcellularLocation>
        <location evidence="1">Cell inner membrane</location>
        <topology evidence="1">Multi-pass membrane protein</topology>
    </subcellularLocation>
</comment>
<feature type="transmembrane region" description="Helical" evidence="9">
    <location>
        <begin position="177"/>
        <end position="195"/>
    </location>
</feature>
<evidence type="ECO:0000256" key="6">
    <source>
        <dbReference type="ARBA" id="ARBA00022989"/>
    </source>
</evidence>
<dbReference type="PANTHER" id="PTHR30574:SF1">
    <property type="entry name" value="SULPHUR TRANSPORT DOMAIN-CONTAINING PROTEIN"/>
    <property type="match status" value="1"/>
</dbReference>
<keyword evidence="7 9" id="KW-0472">Membrane</keyword>
<name>A0A437QUI8_9PROT</name>
<sequence>MFEDVPIQSIVASIGAIIGLIFGYIGRITRFCTLSAVETAVYGEHWVQMRMWVFAIAVAILGTFLLVQYDLVDLSNTVHMLPRVAILGPILGGLIFGVGMAAVGTCGFGSALRAGSGDLRGLMTVGIIAIVGYMTIRGFLAIPRQTLIEPLSFSLPAGATATVHGLLALAFDLEPDALAMPVSLLMTAALAIWCLKDTEFRTNRRALFGSVMVGLLVVAGWFATGYIGADEFEPQPTESLSFVAAASSTLIYFMTFTGATISFGVGMLLGVFGGSFLAARQKNEVRLEGFDEPREMRRHIAGAILMGFGGVLSMGCSIGQGLTGVSTLAVPSFLALFSMWLGAALGLHILIHGWTLSARA</sequence>
<feature type="transmembrane region" description="Helical" evidence="9">
    <location>
        <begin position="300"/>
        <end position="322"/>
    </location>
</feature>
<keyword evidence="11" id="KW-1185">Reference proteome</keyword>
<evidence type="ECO:0000256" key="5">
    <source>
        <dbReference type="ARBA" id="ARBA00022692"/>
    </source>
</evidence>
<feature type="transmembrane region" description="Helical" evidence="9">
    <location>
        <begin position="207"/>
        <end position="229"/>
    </location>
</feature>
<proteinExistence type="inferred from homology"/>
<feature type="transmembrane region" description="Helical" evidence="9">
    <location>
        <begin position="122"/>
        <end position="140"/>
    </location>
</feature>
<evidence type="ECO:0000256" key="3">
    <source>
        <dbReference type="ARBA" id="ARBA00022475"/>
    </source>
</evidence>
<evidence type="ECO:0000256" key="4">
    <source>
        <dbReference type="ARBA" id="ARBA00022519"/>
    </source>
</evidence>